<protein>
    <recommendedName>
        <fullName evidence="3">Capsular biosynthesis protein</fullName>
    </recommendedName>
</protein>
<reference evidence="1" key="2">
    <citation type="journal article" date="2020" name="Front. Microbiol.">
        <title>Genetic Variants of the DSF Quorum Sensing System in Stenotrophomonas maltophilia Influence Virulence and Resistance Phenotypes Among Genotypically Diverse Clinical Isolates.</title>
        <authorList>
            <person name="Yero D."/>
            <person name="Huedo P."/>
            <person name="Conchillo-Sole O."/>
            <person name="Martinez-Servat S."/>
            <person name="Mamat U."/>
            <person name="Coves X."/>
            <person name="Llanas F."/>
            <person name="Roca I."/>
            <person name="Vila J."/>
            <person name="Schaible U.E."/>
            <person name="Daura X."/>
            <person name="Gibert I."/>
        </authorList>
    </citation>
    <scope>NUCLEOTIDE SEQUENCE</scope>
    <source>
        <strain evidence="1">OG156</strain>
    </source>
</reference>
<gene>
    <name evidence="1" type="ORF">D7Y33_00870</name>
</gene>
<dbReference type="OrthoDB" id="9814110at2"/>
<proteinExistence type="predicted"/>
<comment type="caution">
    <text evidence="1">The sequence shown here is derived from an EMBL/GenBank/DDBJ whole genome shotgun (WGS) entry which is preliminary data.</text>
</comment>
<organism evidence="1 2">
    <name type="scientific">Stenotrophomonas maltophilia</name>
    <name type="common">Pseudomonas maltophilia</name>
    <name type="synonym">Xanthomonas maltophilia</name>
    <dbReference type="NCBI Taxonomy" id="40324"/>
    <lineage>
        <taxon>Bacteria</taxon>
        <taxon>Pseudomonadati</taxon>
        <taxon>Pseudomonadota</taxon>
        <taxon>Gammaproteobacteria</taxon>
        <taxon>Lysobacterales</taxon>
        <taxon>Lysobacteraceae</taxon>
        <taxon>Stenotrophomonas</taxon>
        <taxon>Stenotrophomonas maltophilia group</taxon>
    </lineage>
</organism>
<evidence type="ECO:0000313" key="2">
    <source>
        <dbReference type="Proteomes" id="UP000822271"/>
    </source>
</evidence>
<accession>A0A2J0SRB7</accession>
<dbReference type="InterPro" id="IPR011009">
    <property type="entry name" value="Kinase-like_dom_sf"/>
</dbReference>
<dbReference type="Proteomes" id="UP000822271">
    <property type="component" value="Unassembled WGS sequence"/>
</dbReference>
<dbReference type="SUPFAM" id="SSF56112">
    <property type="entry name" value="Protein kinase-like (PK-like)"/>
    <property type="match status" value="1"/>
</dbReference>
<evidence type="ECO:0008006" key="3">
    <source>
        <dbReference type="Google" id="ProtNLM"/>
    </source>
</evidence>
<name>A0A2J0SRB7_STEMA</name>
<dbReference type="AlphaFoldDB" id="A0A2J0SRB7"/>
<reference evidence="1" key="1">
    <citation type="submission" date="2018-09" db="EMBL/GenBank/DDBJ databases">
        <authorList>
            <person name="Groschel M."/>
            <person name="Kohl T."/>
            <person name="Conchillo-Sole O."/>
            <person name="Mamat U."/>
            <person name="Yero D."/>
            <person name="Niemann S."/>
            <person name="Daura X."/>
            <person name="Gibert I."/>
        </authorList>
    </citation>
    <scope>NUCLEOTIDE SEQUENCE</scope>
    <source>
        <strain evidence="1">OG156</strain>
    </source>
</reference>
<dbReference type="RefSeq" id="WP_049427946.1">
    <property type="nucleotide sequence ID" value="NZ_CP154630.1"/>
</dbReference>
<evidence type="ECO:0000313" key="1">
    <source>
        <dbReference type="EMBL" id="MBA0309585.1"/>
    </source>
</evidence>
<dbReference type="EMBL" id="RAUE01000002">
    <property type="protein sequence ID" value="MBA0309585.1"/>
    <property type="molecule type" value="Genomic_DNA"/>
</dbReference>
<sequence>MTLHLVIDDRQTASPPVSDLIGHRRFGEVNYRRSALLGWMKARAMEVGCSDIHVVRSDGDLTQAIEQANLNECRTLMVPACVWIRDIGSGSALIKRLVLAAIDAHIRVGNQAVLYSASGISLGRLIKGLDQPPLPGLVVMDGSDAFVDLNDYRNCLSLLSGAFEARHFNDIRADELTISKRSSNARKITAEHDYWYLLPQAMRRWFVMPYDLRVEASGAEYRMERLQVADVALQWVHGAISGPELQQVLSLLRAFLQERPSRQVDVEVCSATQRELYLNKLMRRMEELRALPEGRELENWLAIGTPYTSFDELTARYTDLYNKVTQSVPVATSRECIGHGDLCFSNMLYERHGRLLKLIDPKGAITEAELWTDPSYDVAKLSHSILGDYDFINQDLYRLEVDQDGRLSLIVNAHAGIDDAKNRFLEWLTDNGYDPLLVRLHELSLFLSMLPLHIDRKHKVLAFLINATDILHDIEQNYQQRFNTGH</sequence>